<evidence type="ECO:0000256" key="2">
    <source>
        <dbReference type="ARBA" id="ARBA00022475"/>
    </source>
</evidence>
<comment type="subcellular location">
    <subcellularLocation>
        <location evidence="1">Cell membrane</location>
        <topology evidence="1">Multi-pass membrane protein</topology>
    </subcellularLocation>
</comment>
<dbReference type="InterPro" id="IPR051791">
    <property type="entry name" value="Pra-immunoreactive"/>
</dbReference>
<evidence type="ECO:0000313" key="9">
    <source>
        <dbReference type="EMBL" id="GLQ92952.1"/>
    </source>
</evidence>
<evidence type="ECO:0000313" key="10">
    <source>
        <dbReference type="Proteomes" id="UP001156670"/>
    </source>
</evidence>
<gene>
    <name evidence="9" type="ORF">GCM10007901_19030</name>
</gene>
<accession>A0ABQ5XNL8</accession>
<evidence type="ECO:0000256" key="4">
    <source>
        <dbReference type="ARBA" id="ARBA00022989"/>
    </source>
</evidence>
<dbReference type="Pfam" id="PF06271">
    <property type="entry name" value="RDD"/>
    <property type="match status" value="1"/>
</dbReference>
<dbReference type="InterPro" id="IPR010432">
    <property type="entry name" value="RDD"/>
</dbReference>
<evidence type="ECO:0000256" key="1">
    <source>
        <dbReference type="ARBA" id="ARBA00004651"/>
    </source>
</evidence>
<feature type="transmembrane region" description="Helical" evidence="6">
    <location>
        <begin position="80"/>
        <end position="102"/>
    </location>
</feature>
<keyword evidence="5 6" id="KW-0472">Membrane</keyword>
<evidence type="ECO:0000256" key="3">
    <source>
        <dbReference type="ARBA" id="ARBA00022692"/>
    </source>
</evidence>
<dbReference type="EMBL" id="BSOB01000016">
    <property type="protein sequence ID" value="GLQ92952.1"/>
    <property type="molecule type" value="Genomic_DNA"/>
</dbReference>
<keyword evidence="3 6" id="KW-0812">Transmembrane</keyword>
<name>A0ABQ5XNL8_9GAMM</name>
<evidence type="ECO:0000256" key="5">
    <source>
        <dbReference type="ARBA" id="ARBA00023136"/>
    </source>
</evidence>
<feature type="transmembrane region" description="Helical" evidence="6">
    <location>
        <begin position="123"/>
        <end position="149"/>
    </location>
</feature>
<evidence type="ECO:0000259" key="7">
    <source>
        <dbReference type="Pfam" id="PF06271"/>
    </source>
</evidence>
<keyword evidence="10" id="KW-1185">Reference proteome</keyword>
<evidence type="ECO:0000256" key="6">
    <source>
        <dbReference type="SAM" id="Phobius"/>
    </source>
</evidence>
<organism evidence="9 10">
    <name type="scientific">Dyella acidisoli</name>
    <dbReference type="NCBI Taxonomy" id="1867834"/>
    <lineage>
        <taxon>Bacteria</taxon>
        <taxon>Pseudomonadati</taxon>
        <taxon>Pseudomonadota</taxon>
        <taxon>Gammaproteobacteria</taxon>
        <taxon>Lysobacterales</taxon>
        <taxon>Rhodanobacteraceae</taxon>
        <taxon>Dyella</taxon>
    </lineage>
</organism>
<dbReference type="InterPro" id="IPR025640">
    <property type="entry name" value="GYF_2"/>
</dbReference>
<feature type="domain" description="RDD" evidence="7">
    <location>
        <begin position="73"/>
        <end position="219"/>
    </location>
</feature>
<feature type="transmembrane region" description="Helical" evidence="6">
    <location>
        <begin position="188"/>
        <end position="207"/>
    </location>
</feature>
<proteinExistence type="predicted"/>
<dbReference type="Pfam" id="PF14237">
    <property type="entry name" value="GYF_2"/>
    <property type="match status" value="1"/>
</dbReference>
<feature type="domain" description="GYF" evidence="8">
    <location>
        <begin position="5"/>
        <end position="48"/>
    </location>
</feature>
<dbReference type="RefSeq" id="WP_284320678.1">
    <property type="nucleotide sequence ID" value="NZ_BSOB01000016.1"/>
</dbReference>
<evidence type="ECO:0000259" key="8">
    <source>
        <dbReference type="Pfam" id="PF14237"/>
    </source>
</evidence>
<evidence type="ECO:0008006" key="11">
    <source>
        <dbReference type="Google" id="ProtNLM"/>
    </source>
</evidence>
<dbReference type="PANTHER" id="PTHR36115:SF9">
    <property type="entry name" value="LMO1584 PROTEIN"/>
    <property type="match status" value="1"/>
</dbReference>
<protein>
    <recommendedName>
        <fullName evidence="11">RDD family protein</fullName>
    </recommendedName>
</protein>
<keyword evidence="2" id="KW-1003">Cell membrane</keyword>
<dbReference type="PANTHER" id="PTHR36115">
    <property type="entry name" value="PROLINE-RICH ANTIGEN HOMOLOG-RELATED"/>
    <property type="match status" value="1"/>
</dbReference>
<sequence length="248" mass="27524">MEVWIGRNGERHGPYQQEQVREWLRSGELRPDDLGWQEGMADWQPLATLFADDLAKVPPPFTPPNVATADVEYAGFWIRVTAYFIDCVVMYIPCTLLGMLFGTQAKQEALLQQTQNMSPDDPATLHALTHFYAGMGGYLLAATLAWWIYSALCESSAWQATVGKLAVGIRVTDLQGKRINLARAVGRYGAQLISAFLFCIGYLMVAFTRRKQGLHDLIASTLVLKGRASEVRRSVPPPKPGDNSTFNA</sequence>
<dbReference type="Proteomes" id="UP001156670">
    <property type="component" value="Unassembled WGS sequence"/>
</dbReference>
<keyword evidence="4 6" id="KW-1133">Transmembrane helix</keyword>
<comment type="caution">
    <text evidence="9">The sequence shown here is derived from an EMBL/GenBank/DDBJ whole genome shotgun (WGS) entry which is preliminary data.</text>
</comment>
<reference evidence="10" key="1">
    <citation type="journal article" date="2019" name="Int. J. Syst. Evol. Microbiol.">
        <title>The Global Catalogue of Microorganisms (GCM) 10K type strain sequencing project: providing services to taxonomists for standard genome sequencing and annotation.</title>
        <authorList>
            <consortium name="The Broad Institute Genomics Platform"/>
            <consortium name="The Broad Institute Genome Sequencing Center for Infectious Disease"/>
            <person name="Wu L."/>
            <person name="Ma J."/>
        </authorList>
    </citation>
    <scope>NUCLEOTIDE SEQUENCE [LARGE SCALE GENOMIC DNA]</scope>
    <source>
        <strain evidence="10">NBRC 111980</strain>
    </source>
</reference>